<keyword evidence="2" id="KW-1133">Transmembrane helix</keyword>
<keyword evidence="2" id="KW-0472">Membrane</keyword>
<feature type="compositionally biased region" description="Polar residues" evidence="1">
    <location>
        <begin position="283"/>
        <end position="294"/>
    </location>
</feature>
<feature type="transmembrane region" description="Helical" evidence="2">
    <location>
        <begin position="47"/>
        <end position="71"/>
    </location>
</feature>
<evidence type="ECO:0000313" key="3">
    <source>
        <dbReference type="EMBL" id="KAK7685400.1"/>
    </source>
</evidence>
<protein>
    <submittedName>
        <fullName evidence="3">Uncharacterized protein</fullName>
    </submittedName>
</protein>
<evidence type="ECO:0000313" key="4">
    <source>
        <dbReference type="Proteomes" id="UP001385951"/>
    </source>
</evidence>
<feature type="region of interest" description="Disordered" evidence="1">
    <location>
        <begin position="283"/>
        <end position="306"/>
    </location>
</feature>
<feature type="transmembrane region" description="Helical" evidence="2">
    <location>
        <begin position="121"/>
        <end position="141"/>
    </location>
</feature>
<gene>
    <name evidence="3" type="ORF">QCA50_011263</name>
</gene>
<organism evidence="3 4">
    <name type="scientific">Cerrena zonata</name>
    <dbReference type="NCBI Taxonomy" id="2478898"/>
    <lineage>
        <taxon>Eukaryota</taxon>
        <taxon>Fungi</taxon>
        <taxon>Dikarya</taxon>
        <taxon>Basidiomycota</taxon>
        <taxon>Agaricomycotina</taxon>
        <taxon>Agaricomycetes</taxon>
        <taxon>Polyporales</taxon>
        <taxon>Cerrenaceae</taxon>
        <taxon>Cerrena</taxon>
    </lineage>
</organism>
<evidence type="ECO:0000256" key="1">
    <source>
        <dbReference type="SAM" id="MobiDB-lite"/>
    </source>
</evidence>
<comment type="caution">
    <text evidence="3">The sequence shown here is derived from an EMBL/GenBank/DDBJ whole genome shotgun (WGS) entry which is preliminary data.</text>
</comment>
<dbReference type="EMBL" id="JASBNA010000020">
    <property type="protein sequence ID" value="KAK7685400.1"/>
    <property type="molecule type" value="Genomic_DNA"/>
</dbReference>
<proteinExistence type="predicted"/>
<dbReference type="AlphaFoldDB" id="A0AAW0G2Q0"/>
<accession>A0AAW0G2Q0</accession>
<name>A0AAW0G2Q0_9APHY</name>
<keyword evidence="2" id="KW-0812">Transmembrane</keyword>
<reference evidence="3 4" key="1">
    <citation type="submission" date="2022-09" db="EMBL/GenBank/DDBJ databases">
        <authorList>
            <person name="Palmer J.M."/>
        </authorList>
    </citation>
    <scope>NUCLEOTIDE SEQUENCE [LARGE SCALE GENOMIC DNA]</scope>
    <source>
        <strain evidence="3 4">DSM 7382</strain>
    </source>
</reference>
<keyword evidence="4" id="KW-1185">Reference proteome</keyword>
<feature type="transmembrane region" description="Helical" evidence="2">
    <location>
        <begin position="153"/>
        <end position="177"/>
    </location>
</feature>
<dbReference type="Proteomes" id="UP001385951">
    <property type="component" value="Unassembled WGS sequence"/>
</dbReference>
<evidence type="ECO:0000256" key="2">
    <source>
        <dbReference type="SAM" id="Phobius"/>
    </source>
</evidence>
<feature type="transmembrane region" description="Helical" evidence="2">
    <location>
        <begin position="91"/>
        <end position="109"/>
    </location>
</feature>
<sequence>MSSSLDASQRLPTQIESYLVVSTATVWLWDLLLASDEEIQTFSGRHFSLYDFAYFTARVATGGFLLCPIGSLGFEENSCLHMLLAVEWFEAFALISNSSLFLFRLLAVFNNSWKMKAAFSFLWMSSFMALVTPASISFIRIVPKCEFSEVTPVALICFIVVTGFDTLVFVAVSIQILRFNREFIERTSLLSLIFGKGLGHVSKVVLRSEQAYYLTTVCANILALVALLSSKELFSPVLRTAFTLASMALQNIMGCKTFRLLRIRVLQYDVSTQAESSVQFATQNTTGSLSSPTTAEVDGDGGNNPGTVGFTLPINICV</sequence>